<dbReference type="AlphaFoldDB" id="A0A5B7J9U3"/>
<proteinExistence type="predicted"/>
<comment type="caution">
    <text evidence="1">The sequence shown here is derived from an EMBL/GenBank/DDBJ whole genome shotgun (WGS) entry which is preliminary data.</text>
</comment>
<organism evidence="1 2">
    <name type="scientific">Portunus trituberculatus</name>
    <name type="common">Swimming crab</name>
    <name type="synonym">Neptunus trituberculatus</name>
    <dbReference type="NCBI Taxonomy" id="210409"/>
    <lineage>
        <taxon>Eukaryota</taxon>
        <taxon>Metazoa</taxon>
        <taxon>Ecdysozoa</taxon>
        <taxon>Arthropoda</taxon>
        <taxon>Crustacea</taxon>
        <taxon>Multicrustacea</taxon>
        <taxon>Malacostraca</taxon>
        <taxon>Eumalacostraca</taxon>
        <taxon>Eucarida</taxon>
        <taxon>Decapoda</taxon>
        <taxon>Pleocyemata</taxon>
        <taxon>Brachyura</taxon>
        <taxon>Eubrachyura</taxon>
        <taxon>Portunoidea</taxon>
        <taxon>Portunidae</taxon>
        <taxon>Portuninae</taxon>
        <taxon>Portunus</taxon>
    </lineage>
</organism>
<accession>A0A5B7J9U3</accession>
<gene>
    <name evidence="1" type="ORF">E2C01_089810</name>
</gene>
<evidence type="ECO:0000313" key="1">
    <source>
        <dbReference type="EMBL" id="MPC94631.1"/>
    </source>
</evidence>
<name>A0A5B7J9U3_PORTR</name>
<protein>
    <submittedName>
        <fullName evidence="1">Uncharacterized protein</fullName>
    </submittedName>
</protein>
<evidence type="ECO:0000313" key="2">
    <source>
        <dbReference type="Proteomes" id="UP000324222"/>
    </source>
</evidence>
<dbReference type="Proteomes" id="UP000324222">
    <property type="component" value="Unassembled WGS sequence"/>
</dbReference>
<dbReference type="EMBL" id="VSRR010099355">
    <property type="protein sequence ID" value="MPC94631.1"/>
    <property type="molecule type" value="Genomic_DNA"/>
</dbReference>
<keyword evidence="2" id="KW-1185">Reference proteome</keyword>
<sequence length="79" mass="8626">MQITHENIQSIRKHQAIDNTACMASVSIILAPDAILQTRRPAVGGETAPFCTLKIDQSRCHAGKWCSRPAQQTTARPAI</sequence>
<reference evidence="1 2" key="1">
    <citation type="submission" date="2019-05" db="EMBL/GenBank/DDBJ databases">
        <title>Another draft genome of Portunus trituberculatus and its Hox gene families provides insights of decapod evolution.</title>
        <authorList>
            <person name="Jeong J.-H."/>
            <person name="Song I."/>
            <person name="Kim S."/>
            <person name="Choi T."/>
            <person name="Kim D."/>
            <person name="Ryu S."/>
            <person name="Kim W."/>
        </authorList>
    </citation>
    <scope>NUCLEOTIDE SEQUENCE [LARGE SCALE GENOMIC DNA]</scope>
    <source>
        <tissue evidence="1">Muscle</tissue>
    </source>
</reference>